<dbReference type="GeneTree" id="ENSGT00910000147737"/>
<organism evidence="1 2">
    <name type="scientific">Ailuropoda melanoleuca</name>
    <name type="common">Giant panda</name>
    <dbReference type="NCBI Taxonomy" id="9646"/>
    <lineage>
        <taxon>Eukaryota</taxon>
        <taxon>Metazoa</taxon>
        <taxon>Chordata</taxon>
        <taxon>Craniata</taxon>
        <taxon>Vertebrata</taxon>
        <taxon>Euteleostomi</taxon>
        <taxon>Mammalia</taxon>
        <taxon>Eutheria</taxon>
        <taxon>Laurasiatheria</taxon>
        <taxon>Carnivora</taxon>
        <taxon>Caniformia</taxon>
        <taxon>Ursidae</taxon>
        <taxon>Ailuropoda</taxon>
    </lineage>
</organism>
<accession>A0A7N5J8I7</accession>
<keyword evidence="2" id="KW-1185">Reference proteome</keyword>
<evidence type="ECO:0000313" key="1">
    <source>
        <dbReference type="Ensembl" id="ENSAMEP00000021609.1"/>
    </source>
</evidence>
<reference evidence="1" key="2">
    <citation type="submission" date="2025-08" db="UniProtKB">
        <authorList>
            <consortium name="Ensembl"/>
        </authorList>
    </citation>
    <scope>IDENTIFICATION</scope>
</reference>
<dbReference type="InParanoid" id="A0A7N5J8I7"/>
<protein>
    <submittedName>
        <fullName evidence="1">Uncharacterized protein</fullName>
    </submittedName>
</protein>
<proteinExistence type="predicted"/>
<name>A0A7N5J8I7_AILME</name>
<dbReference type="AlphaFoldDB" id="A0A7N5J8I7"/>
<evidence type="ECO:0000313" key="2">
    <source>
        <dbReference type="Proteomes" id="UP000008912"/>
    </source>
</evidence>
<dbReference type="Ensembl" id="ENSAMET00000026237.1">
    <property type="protein sequence ID" value="ENSAMEP00000021609.1"/>
    <property type="gene ID" value="ENSAMEG00000027030.1"/>
</dbReference>
<reference evidence="1" key="3">
    <citation type="submission" date="2025-09" db="UniProtKB">
        <authorList>
            <consortium name="Ensembl"/>
        </authorList>
    </citation>
    <scope>IDENTIFICATION</scope>
</reference>
<dbReference type="Proteomes" id="UP000008912">
    <property type="component" value="Unassembled WGS sequence"/>
</dbReference>
<reference evidence="1 2" key="1">
    <citation type="journal article" date="2010" name="Nature">
        <title>The sequence and de novo assembly of the giant panda genome.</title>
        <authorList>
            <person name="Li R."/>
            <person name="Fan W."/>
            <person name="Tian G."/>
            <person name="Zhu H."/>
            <person name="He L."/>
            <person name="Cai J."/>
            <person name="Huang Q."/>
            <person name="Cai Q."/>
            <person name="Li B."/>
            <person name="Bai Y."/>
            <person name="Zhang Z."/>
            <person name="Zhang Y."/>
            <person name="Wang W."/>
            <person name="Li J."/>
            <person name="Wei F."/>
            <person name="Li H."/>
            <person name="Jian M."/>
            <person name="Li J."/>
            <person name="Zhang Z."/>
            <person name="Nielsen R."/>
            <person name="Li D."/>
            <person name="Gu W."/>
            <person name="Yang Z."/>
            <person name="Xuan Z."/>
            <person name="Ryder O.A."/>
            <person name="Leung F.C."/>
            <person name="Zhou Y."/>
            <person name="Cao J."/>
            <person name="Sun X."/>
            <person name="Fu Y."/>
            <person name="Fang X."/>
            <person name="Guo X."/>
            <person name="Wang B."/>
            <person name="Hou R."/>
            <person name="Shen F."/>
            <person name="Mu B."/>
            <person name="Ni P."/>
            <person name="Lin R."/>
            <person name="Qian W."/>
            <person name="Wang G."/>
            <person name="Yu C."/>
            <person name="Nie W."/>
            <person name="Wang J."/>
            <person name="Wu Z."/>
            <person name="Liang H."/>
            <person name="Min J."/>
            <person name="Wu Q."/>
            <person name="Cheng S."/>
            <person name="Ruan J."/>
            <person name="Wang M."/>
            <person name="Shi Z."/>
            <person name="Wen M."/>
            <person name="Liu B."/>
            <person name="Ren X."/>
            <person name="Zheng H."/>
            <person name="Dong D."/>
            <person name="Cook K."/>
            <person name="Shan G."/>
            <person name="Zhang H."/>
            <person name="Kosiol C."/>
            <person name="Xie X."/>
            <person name="Lu Z."/>
            <person name="Zheng H."/>
            <person name="Li Y."/>
            <person name="Steiner C.C."/>
            <person name="Lam T.T."/>
            <person name="Lin S."/>
            <person name="Zhang Q."/>
            <person name="Li G."/>
            <person name="Tian J."/>
            <person name="Gong T."/>
            <person name="Liu H."/>
            <person name="Zhang D."/>
            <person name="Fang L."/>
            <person name="Ye C."/>
            <person name="Zhang J."/>
            <person name="Hu W."/>
            <person name="Xu A."/>
            <person name="Ren Y."/>
            <person name="Zhang G."/>
            <person name="Bruford M.W."/>
            <person name="Li Q."/>
            <person name="Ma L."/>
            <person name="Guo Y."/>
            <person name="An N."/>
            <person name="Hu Y."/>
            <person name="Zheng Y."/>
            <person name="Shi Y."/>
            <person name="Li Z."/>
            <person name="Liu Q."/>
            <person name="Chen Y."/>
            <person name="Zhao J."/>
            <person name="Qu N."/>
            <person name="Zhao S."/>
            <person name="Tian F."/>
            <person name="Wang X."/>
            <person name="Wang H."/>
            <person name="Xu L."/>
            <person name="Liu X."/>
            <person name="Vinar T."/>
            <person name="Wang Y."/>
            <person name="Lam T.W."/>
            <person name="Yiu S.M."/>
            <person name="Liu S."/>
            <person name="Zhang H."/>
            <person name="Li D."/>
            <person name="Huang Y."/>
            <person name="Wang X."/>
            <person name="Yang G."/>
            <person name="Jiang Z."/>
            <person name="Wang J."/>
            <person name="Qin N."/>
            <person name="Li L."/>
            <person name="Li J."/>
            <person name="Bolund L."/>
            <person name="Kristiansen K."/>
            <person name="Wong G.K."/>
            <person name="Olson M."/>
            <person name="Zhang X."/>
            <person name="Li S."/>
            <person name="Yang H."/>
            <person name="Wang J."/>
            <person name="Wang J."/>
        </authorList>
    </citation>
    <scope>NUCLEOTIDE SEQUENCE [LARGE SCALE GENOMIC DNA]</scope>
</reference>
<sequence length="96" mass="10321">MAGTVSVIGAKRIVSLCPMTPGCPRMFHVLILAQPASLLSSDFLPGRGKRIVPTFALSDDHMIDEHFLVSRAPELTLSSGTTFLLAGICLALQSYY</sequence>